<feature type="region of interest" description="Disordered" evidence="1">
    <location>
        <begin position="1"/>
        <end position="158"/>
    </location>
</feature>
<name>A0AAN6VL68_9PEZI</name>
<evidence type="ECO:0000313" key="3">
    <source>
        <dbReference type="Proteomes" id="UP001302745"/>
    </source>
</evidence>
<organism evidence="2 3">
    <name type="scientific">Chaetomidium leptoderma</name>
    <dbReference type="NCBI Taxonomy" id="669021"/>
    <lineage>
        <taxon>Eukaryota</taxon>
        <taxon>Fungi</taxon>
        <taxon>Dikarya</taxon>
        <taxon>Ascomycota</taxon>
        <taxon>Pezizomycotina</taxon>
        <taxon>Sordariomycetes</taxon>
        <taxon>Sordariomycetidae</taxon>
        <taxon>Sordariales</taxon>
        <taxon>Chaetomiaceae</taxon>
        <taxon>Chaetomidium</taxon>
    </lineage>
</organism>
<feature type="compositionally biased region" description="Low complexity" evidence="1">
    <location>
        <begin position="401"/>
        <end position="424"/>
    </location>
</feature>
<comment type="caution">
    <text evidence="2">The sequence shown here is derived from an EMBL/GenBank/DDBJ whole genome shotgun (WGS) entry which is preliminary data.</text>
</comment>
<reference evidence="2" key="1">
    <citation type="journal article" date="2023" name="Mol. Phylogenet. Evol.">
        <title>Genome-scale phylogeny and comparative genomics of the fungal order Sordariales.</title>
        <authorList>
            <person name="Hensen N."/>
            <person name="Bonometti L."/>
            <person name="Westerberg I."/>
            <person name="Brannstrom I.O."/>
            <person name="Guillou S."/>
            <person name="Cros-Aarteil S."/>
            <person name="Calhoun S."/>
            <person name="Haridas S."/>
            <person name="Kuo A."/>
            <person name="Mondo S."/>
            <person name="Pangilinan J."/>
            <person name="Riley R."/>
            <person name="LaButti K."/>
            <person name="Andreopoulos B."/>
            <person name="Lipzen A."/>
            <person name="Chen C."/>
            <person name="Yan M."/>
            <person name="Daum C."/>
            <person name="Ng V."/>
            <person name="Clum A."/>
            <person name="Steindorff A."/>
            <person name="Ohm R.A."/>
            <person name="Martin F."/>
            <person name="Silar P."/>
            <person name="Natvig D.O."/>
            <person name="Lalanne C."/>
            <person name="Gautier V."/>
            <person name="Ament-Velasquez S.L."/>
            <person name="Kruys A."/>
            <person name="Hutchinson M.I."/>
            <person name="Powell A.J."/>
            <person name="Barry K."/>
            <person name="Miller A.N."/>
            <person name="Grigoriev I.V."/>
            <person name="Debuchy R."/>
            <person name="Gladieux P."/>
            <person name="Hiltunen Thoren M."/>
            <person name="Johannesson H."/>
        </authorList>
    </citation>
    <scope>NUCLEOTIDE SEQUENCE</scope>
    <source>
        <strain evidence="2">CBS 538.74</strain>
    </source>
</reference>
<evidence type="ECO:0000256" key="1">
    <source>
        <dbReference type="SAM" id="MobiDB-lite"/>
    </source>
</evidence>
<feature type="compositionally biased region" description="Polar residues" evidence="1">
    <location>
        <begin position="264"/>
        <end position="278"/>
    </location>
</feature>
<proteinExistence type="predicted"/>
<dbReference type="EMBL" id="MU856981">
    <property type="protein sequence ID" value="KAK4152266.1"/>
    <property type="molecule type" value="Genomic_DNA"/>
</dbReference>
<feature type="compositionally biased region" description="Pro residues" evidence="1">
    <location>
        <begin position="457"/>
        <end position="468"/>
    </location>
</feature>
<feature type="compositionally biased region" description="Pro residues" evidence="1">
    <location>
        <begin position="14"/>
        <end position="24"/>
    </location>
</feature>
<reference evidence="2" key="2">
    <citation type="submission" date="2023-05" db="EMBL/GenBank/DDBJ databases">
        <authorList>
            <consortium name="Lawrence Berkeley National Laboratory"/>
            <person name="Steindorff A."/>
            <person name="Hensen N."/>
            <person name="Bonometti L."/>
            <person name="Westerberg I."/>
            <person name="Brannstrom I.O."/>
            <person name="Guillou S."/>
            <person name="Cros-Aarteil S."/>
            <person name="Calhoun S."/>
            <person name="Haridas S."/>
            <person name="Kuo A."/>
            <person name="Mondo S."/>
            <person name="Pangilinan J."/>
            <person name="Riley R."/>
            <person name="Labutti K."/>
            <person name="Andreopoulos B."/>
            <person name="Lipzen A."/>
            <person name="Chen C."/>
            <person name="Yanf M."/>
            <person name="Daum C."/>
            <person name="Ng V."/>
            <person name="Clum A."/>
            <person name="Ohm R."/>
            <person name="Martin F."/>
            <person name="Silar P."/>
            <person name="Natvig D."/>
            <person name="Lalanne C."/>
            <person name="Gautier V."/>
            <person name="Ament-Velasquez S.L."/>
            <person name="Kruys A."/>
            <person name="Hutchinson M.I."/>
            <person name="Powell A.J."/>
            <person name="Barry K."/>
            <person name="Miller A.N."/>
            <person name="Grigoriev I.V."/>
            <person name="Debuchy R."/>
            <person name="Gladieux P."/>
            <person name="Thoren M.H."/>
            <person name="Johannesson H."/>
        </authorList>
    </citation>
    <scope>NUCLEOTIDE SEQUENCE</scope>
    <source>
        <strain evidence="2">CBS 538.74</strain>
    </source>
</reference>
<feature type="region of interest" description="Disordered" evidence="1">
    <location>
        <begin position="257"/>
        <end position="521"/>
    </location>
</feature>
<feature type="compositionally biased region" description="Basic and acidic residues" evidence="1">
    <location>
        <begin position="341"/>
        <end position="356"/>
    </location>
</feature>
<sequence>MKPGNPRKYGAGPGHPPPPAPPQYLPHNTHQQTTWPAPHGTHQDQPAGGNPGGPSAQRQRRQGSRERVRGWLEWHDEDKTKGEGGQDASSSEKQEKNDNGKEKDVAAQKTPGDDDKASNGDRQTPSERQSEVRLNEVKPTAQSHGKEKHGGGPNKHSSIVGIKDVVDVNTGKTSSGGTVDGGIQMVVAAGSNNLSRVTLPKGILKDSGITIAFQDTDGGPEATTYVFKADGLCVGEPTSASVTCEGVQIFPRPFGKASEGVDAASSSDVHTVRQQSDPDGSKEGSNKPGGDPDGQEVPSIKEGNPRQKPTLHWRGDTRPTTDDGYASGPHQNSLDTPSPLKQEERGPKPAEARDDDYYTPDNHQSYLNTPSPLEQEWAPKPAEAGREDGDSRAPPSRQHHQQQQPQDVRNTAPADTTTKKPTVTTEEEEDEWAFWGASVASKRGKKGKGREPDLKAPSPPPPPPPAPSWPEDNIPSGVQNSGGHDAESKRGKERSQLSRSQLSRSSSSSSVSDGPVVEEVE</sequence>
<feature type="compositionally biased region" description="Basic and acidic residues" evidence="1">
    <location>
        <begin position="63"/>
        <end position="136"/>
    </location>
</feature>
<gene>
    <name evidence="2" type="ORF">C8A00DRAFT_35064</name>
</gene>
<protein>
    <submittedName>
        <fullName evidence="2">Uncharacterized protein</fullName>
    </submittedName>
</protein>
<feature type="compositionally biased region" description="Low complexity" evidence="1">
    <location>
        <begin position="497"/>
        <end position="510"/>
    </location>
</feature>
<dbReference type="AlphaFoldDB" id="A0AAN6VL68"/>
<feature type="compositionally biased region" description="Polar residues" evidence="1">
    <location>
        <begin position="361"/>
        <end position="372"/>
    </location>
</feature>
<accession>A0AAN6VL68</accession>
<keyword evidence="3" id="KW-1185">Reference proteome</keyword>
<feature type="compositionally biased region" description="Basic and acidic residues" evidence="1">
    <location>
        <begin position="484"/>
        <end position="496"/>
    </location>
</feature>
<feature type="compositionally biased region" description="Polar residues" evidence="1">
    <location>
        <begin position="26"/>
        <end position="35"/>
    </location>
</feature>
<dbReference type="Proteomes" id="UP001302745">
    <property type="component" value="Unassembled WGS sequence"/>
</dbReference>
<evidence type="ECO:0000313" key="2">
    <source>
        <dbReference type="EMBL" id="KAK4152266.1"/>
    </source>
</evidence>